<reference evidence="1 2" key="1">
    <citation type="submission" date="2017-07" db="EMBL/GenBank/DDBJ databases">
        <title>Phylogenetic study on the rhizospheric bacterium Ochrobactrum sp. A44.</title>
        <authorList>
            <person name="Krzyzanowska D.M."/>
            <person name="Ossowicki A."/>
            <person name="Rajewska M."/>
            <person name="Maciag T."/>
            <person name="Kaczynski Z."/>
            <person name="Czerwicka M."/>
            <person name="Jafra S."/>
        </authorList>
    </citation>
    <scope>NUCLEOTIDE SEQUENCE [LARGE SCALE GENOMIC DNA]</scope>
    <source>
        <strain evidence="1 2">PR17</strain>
    </source>
</reference>
<proteinExistence type="predicted"/>
<name>A0A256F3C9_9HYPH</name>
<evidence type="ECO:0000313" key="2">
    <source>
        <dbReference type="Proteomes" id="UP000216345"/>
    </source>
</evidence>
<sequence length="37" mass="4363">MRQLIPHFYHMPGIEYQKNCILAEPSAQLARFLFLSV</sequence>
<gene>
    <name evidence="1" type="ORF">CEV32_1784</name>
</gene>
<organism evidence="1 2">
    <name type="scientific">Brucella rhizosphaerae</name>
    <dbReference type="NCBI Taxonomy" id="571254"/>
    <lineage>
        <taxon>Bacteria</taxon>
        <taxon>Pseudomonadati</taxon>
        <taxon>Pseudomonadota</taxon>
        <taxon>Alphaproteobacteria</taxon>
        <taxon>Hyphomicrobiales</taxon>
        <taxon>Brucellaceae</taxon>
        <taxon>Brucella/Ochrobactrum group</taxon>
        <taxon>Brucella</taxon>
    </lineage>
</organism>
<dbReference type="EMBL" id="NNRK01000034">
    <property type="protein sequence ID" value="OYR09355.1"/>
    <property type="molecule type" value="Genomic_DNA"/>
</dbReference>
<dbReference type="AlphaFoldDB" id="A0A256F3C9"/>
<evidence type="ECO:0000313" key="1">
    <source>
        <dbReference type="EMBL" id="OYR09355.1"/>
    </source>
</evidence>
<dbReference type="Proteomes" id="UP000216345">
    <property type="component" value="Unassembled WGS sequence"/>
</dbReference>
<protein>
    <submittedName>
        <fullName evidence="1">Uncharacterized protein</fullName>
    </submittedName>
</protein>
<keyword evidence="2" id="KW-1185">Reference proteome</keyword>
<accession>A0A256F3C9</accession>
<comment type="caution">
    <text evidence="1">The sequence shown here is derived from an EMBL/GenBank/DDBJ whole genome shotgun (WGS) entry which is preliminary data.</text>
</comment>